<dbReference type="InterPro" id="IPR036322">
    <property type="entry name" value="WD40_repeat_dom_sf"/>
</dbReference>
<evidence type="ECO:0000256" key="2">
    <source>
        <dbReference type="ARBA" id="ARBA00022737"/>
    </source>
</evidence>
<dbReference type="Proteomes" id="UP001454036">
    <property type="component" value="Unassembled WGS sequence"/>
</dbReference>
<dbReference type="PROSITE" id="PS50082">
    <property type="entry name" value="WD_REPEATS_2"/>
    <property type="match status" value="1"/>
</dbReference>
<evidence type="ECO:0000256" key="3">
    <source>
        <dbReference type="PROSITE-ProRule" id="PRU00221"/>
    </source>
</evidence>
<sequence length="133" mass="15134">MSASFTSNESYLIAASNDCNVYIWNCNRHEEPSVFESNSNDLNQLHSIASNRLSFSLANDFYIESNSRGSATWPEEKLRASNQRSLLCKSEYRFLKTSCQNLSRSRAWGLVIVTASRDGRIQSFHNYDLPVPV</sequence>
<keyword evidence="2" id="KW-0677">Repeat</keyword>
<protein>
    <submittedName>
        <fullName evidence="4">Uncharacterized protein</fullName>
    </submittedName>
</protein>
<proteinExistence type="predicted"/>
<dbReference type="PANTHER" id="PTHR14221:SF57">
    <property type="entry name" value="TRANSDUCIN_WD40 REPEAT-LIKE SUPERFAMILY PROTEIN"/>
    <property type="match status" value="1"/>
</dbReference>
<feature type="repeat" description="WD" evidence="3">
    <location>
        <begin position="1"/>
        <end position="25"/>
    </location>
</feature>
<dbReference type="Gene3D" id="2.130.10.10">
    <property type="entry name" value="YVTN repeat-like/Quinoprotein amine dehydrogenase"/>
    <property type="match status" value="1"/>
</dbReference>
<evidence type="ECO:0000256" key="1">
    <source>
        <dbReference type="ARBA" id="ARBA00022574"/>
    </source>
</evidence>
<keyword evidence="5" id="KW-1185">Reference proteome</keyword>
<accession>A0AAV3PRG6</accession>
<dbReference type="InterPro" id="IPR040324">
    <property type="entry name" value="WDR44/Dgr2"/>
</dbReference>
<organism evidence="4 5">
    <name type="scientific">Lithospermum erythrorhizon</name>
    <name type="common">Purple gromwell</name>
    <name type="synonym">Lithospermum officinale var. erythrorhizon</name>
    <dbReference type="NCBI Taxonomy" id="34254"/>
    <lineage>
        <taxon>Eukaryota</taxon>
        <taxon>Viridiplantae</taxon>
        <taxon>Streptophyta</taxon>
        <taxon>Embryophyta</taxon>
        <taxon>Tracheophyta</taxon>
        <taxon>Spermatophyta</taxon>
        <taxon>Magnoliopsida</taxon>
        <taxon>eudicotyledons</taxon>
        <taxon>Gunneridae</taxon>
        <taxon>Pentapetalae</taxon>
        <taxon>asterids</taxon>
        <taxon>lamiids</taxon>
        <taxon>Boraginales</taxon>
        <taxon>Boraginaceae</taxon>
        <taxon>Boraginoideae</taxon>
        <taxon>Lithospermeae</taxon>
        <taxon>Lithospermum</taxon>
    </lineage>
</organism>
<dbReference type="AlphaFoldDB" id="A0AAV3PRG6"/>
<dbReference type="InterPro" id="IPR015943">
    <property type="entry name" value="WD40/YVTN_repeat-like_dom_sf"/>
</dbReference>
<comment type="caution">
    <text evidence="4">The sequence shown here is derived from an EMBL/GenBank/DDBJ whole genome shotgun (WGS) entry which is preliminary data.</text>
</comment>
<reference evidence="4 5" key="1">
    <citation type="submission" date="2024-01" db="EMBL/GenBank/DDBJ databases">
        <title>The complete chloroplast genome sequence of Lithospermum erythrorhizon: insights into the phylogenetic relationship among Boraginaceae species and the maternal lineages of purple gromwells.</title>
        <authorList>
            <person name="Okada T."/>
            <person name="Watanabe K."/>
        </authorList>
    </citation>
    <scope>NUCLEOTIDE SEQUENCE [LARGE SCALE GENOMIC DNA]</scope>
</reference>
<gene>
    <name evidence="4" type="ORF">LIER_12360</name>
</gene>
<dbReference type="PANTHER" id="PTHR14221">
    <property type="entry name" value="WD REPEAT DOMAIN 44"/>
    <property type="match status" value="1"/>
</dbReference>
<keyword evidence="1 3" id="KW-0853">WD repeat</keyword>
<dbReference type="SUPFAM" id="SSF50978">
    <property type="entry name" value="WD40 repeat-like"/>
    <property type="match status" value="1"/>
</dbReference>
<evidence type="ECO:0000313" key="4">
    <source>
        <dbReference type="EMBL" id="GAA0154357.1"/>
    </source>
</evidence>
<name>A0AAV3PRG6_LITER</name>
<dbReference type="EMBL" id="BAABME010002378">
    <property type="protein sequence ID" value="GAA0154357.1"/>
    <property type="molecule type" value="Genomic_DNA"/>
</dbReference>
<dbReference type="InterPro" id="IPR001680">
    <property type="entry name" value="WD40_rpt"/>
</dbReference>
<evidence type="ECO:0000313" key="5">
    <source>
        <dbReference type="Proteomes" id="UP001454036"/>
    </source>
</evidence>